<proteinExistence type="predicted"/>
<keyword evidence="3" id="KW-1185">Reference proteome</keyword>
<accession>A0A0V1GSH4</accession>
<gene>
    <name evidence="2" type="ORF">T11_10564</name>
    <name evidence="1" type="ORF">T11_8276</name>
</gene>
<dbReference type="AlphaFoldDB" id="A0A0V1GSH4"/>
<name>A0A0V1GSH4_9BILA</name>
<protein>
    <submittedName>
        <fullName evidence="1">Uncharacterized protein</fullName>
    </submittedName>
</protein>
<dbReference type="EMBL" id="JYDP01000334">
    <property type="protein sequence ID" value="KRZ01120.1"/>
    <property type="molecule type" value="Genomic_DNA"/>
</dbReference>
<sequence length="160" mass="18483">MASKVVTMPILIHRKAATLKRKQDACILYSLKSCNLAQYFFDLVYLFSFIFCPFRLNYQINLITESEVSEMNTDSYLASITCNSDESDSLKLLPSIPSLQLMSTDSVSEYDSSFDEENLEPTDETCSGFSYLTFFYYCFKVIFNLVKNLLRRMHSLCTHN</sequence>
<reference evidence="1 3" key="1">
    <citation type="submission" date="2015-01" db="EMBL/GenBank/DDBJ databases">
        <title>Evolution of Trichinella species and genotypes.</title>
        <authorList>
            <person name="Korhonen P.K."/>
            <person name="Edoardo P."/>
            <person name="Giuseppe L.R."/>
            <person name="Gasser R.B."/>
        </authorList>
    </citation>
    <scope>NUCLEOTIDE SEQUENCE [LARGE SCALE GENOMIC DNA]</scope>
    <source>
        <strain evidence="1">ISS1029</strain>
    </source>
</reference>
<comment type="caution">
    <text evidence="1">The sequence shown here is derived from an EMBL/GenBank/DDBJ whole genome shotgun (WGS) entry which is preliminary data.</text>
</comment>
<organism evidence="1 3">
    <name type="scientific">Trichinella zimbabwensis</name>
    <dbReference type="NCBI Taxonomy" id="268475"/>
    <lineage>
        <taxon>Eukaryota</taxon>
        <taxon>Metazoa</taxon>
        <taxon>Ecdysozoa</taxon>
        <taxon>Nematoda</taxon>
        <taxon>Enoplea</taxon>
        <taxon>Dorylaimia</taxon>
        <taxon>Trichinellida</taxon>
        <taxon>Trichinellidae</taxon>
        <taxon>Trichinella</taxon>
    </lineage>
</organism>
<evidence type="ECO:0000313" key="2">
    <source>
        <dbReference type="EMBL" id="KRZ01128.1"/>
    </source>
</evidence>
<evidence type="ECO:0000313" key="3">
    <source>
        <dbReference type="Proteomes" id="UP000055024"/>
    </source>
</evidence>
<dbReference type="EMBL" id="JYDP01000333">
    <property type="protein sequence ID" value="KRZ01128.1"/>
    <property type="molecule type" value="Genomic_DNA"/>
</dbReference>
<evidence type="ECO:0000313" key="1">
    <source>
        <dbReference type="EMBL" id="KRZ01120.1"/>
    </source>
</evidence>
<dbReference type="Proteomes" id="UP000055024">
    <property type="component" value="Unassembled WGS sequence"/>
</dbReference>